<evidence type="ECO:0000313" key="9">
    <source>
        <dbReference type="EMBL" id="SBT09935.1"/>
    </source>
</evidence>
<dbReference type="FunFam" id="1.20.1640.10:FF:000001">
    <property type="entry name" value="Efflux pump membrane transporter"/>
    <property type="match status" value="1"/>
</dbReference>
<dbReference type="GO" id="GO:0042910">
    <property type="term" value="F:xenobiotic transmembrane transporter activity"/>
    <property type="evidence" value="ECO:0007669"/>
    <property type="project" value="TreeGrafter"/>
</dbReference>
<name>A0A1A8XY91_9RHOO</name>
<dbReference type="SUPFAM" id="SSF82866">
    <property type="entry name" value="Multidrug efflux transporter AcrB transmembrane domain"/>
    <property type="match status" value="2"/>
</dbReference>
<dbReference type="Gene3D" id="3.30.70.1320">
    <property type="entry name" value="Multidrug efflux transporter AcrB pore domain like"/>
    <property type="match status" value="1"/>
</dbReference>
<dbReference type="RefSeq" id="WP_186411773.1">
    <property type="nucleotide sequence ID" value="NZ_FLQY01000290.1"/>
</dbReference>
<dbReference type="Proteomes" id="UP000199600">
    <property type="component" value="Unassembled WGS sequence"/>
</dbReference>
<keyword evidence="5 8" id="KW-0812">Transmembrane</keyword>
<evidence type="ECO:0000256" key="1">
    <source>
        <dbReference type="ARBA" id="ARBA00004429"/>
    </source>
</evidence>
<dbReference type="PANTHER" id="PTHR32063">
    <property type="match status" value="1"/>
</dbReference>
<keyword evidence="10" id="KW-1185">Reference proteome</keyword>
<keyword evidence="3" id="KW-1003">Cell membrane</keyword>
<dbReference type="InterPro" id="IPR027463">
    <property type="entry name" value="AcrB_DN_DC_subdom"/>
</dbReference>
<feature type="transmembrane region" description="Helical" evidence="8">
    <location>
        <begin position="360"/>
        <end position="382"/>
    </location>
</feature>
<feature type="transmembrane region" description="Helical" evidence="8">
    <location>
        <begin position="431"/>
        <end position="451"/>
    </location>
</feature>
<keyword evidence="4" id="KW-0997">Cell inner membrane</keyword>
<dbReference type="Gene3D" id="3.30.70.1440">
    <property type="entry name" value="Multidrug efflux transporter AcrB pore domain"/>
    <property type="match status" value="1"/>
</dbReference>
<organism evidence="9 10">
    <name type="scientific">Candidatus Propionivibrio aalborgensis</name>
    <dbReference type="NCBI Taxonomy" id="1860101"/>
    <lineage>
        <taxon>Bacteria</taxon>
        <taxon>Pseudomonadati</taxon>
        <taxon>Pseudomonadota</taxon>
        <taxon>Betaproteobacteria</taxon>
        <taxon>Rhodocyclales</taxon>
        <taxon>Rhodocyclaceae</taxon>
        <taxon>Propionivibrio</taxon>
    </lineage>
</organism>
<feature type="transmembrane region" description="Helical" evidence="8">
    <location>
        <begin position="12"/>
        <end position="32"/>
    </location>
</feature>
<proteinExistence type="predicted"/>
<dbReference type="Gene3D" id="3.30.70.1430">
    <property type="entry name" value="Multidrug efflux transporter AcrB pore domain"/>
    <property type="match status" value="2"/>
</dbReference>
<sequence>MNLPELCIRRPVMTTLLMAAFVIFGIIAYRALPVSELPSVDFPTISVTAALPGASPETMAAAVATPLEGQFSTIAGLDSMNSTSAQGSTSITLQFTLDRNIDAAAQDVQSAIAVALRKLPPNMPAPPSFRKVNPADSPIYYIALASPTLPLPLVNEYAETQLAQRISTISGVAQVLIYGSQKFAVRIQANPDQLAARGLGIDELHQAVAQANVNQPVGLIDGERRTFAIKDNGQLDNSVAYRPLIVAWRNGAPVRLEEVATPIDSVENLRLASWNVDKRAIVLAIQRQPGANTIETVDSIKRILPSFQAKLPAAISMTTLYDRSVSIRHAIEDVQFTLILAGFLVILVILLFLRNLYATLIPALALPISVIGTFAVMSMLGFSLDNLSLLALTLSVGFVVDDAIVMLENIVRHIELGDSPMHAAIKGSREIGFTIISMTVSLVAVFIPVLFMGGIVGRLLHEFAVTICAAILVSGVVSLTLTPMMCSRYLKPSRTEDHGRLFRAFEQFFAALLAGYEKSLRQAIAHPRLVVAGFVATAGLSGLLFSMVPKDFIPSGDSGRIIAFTEGAQDASFASMVEHQRAVAAIVAEDPNIQSFMSSIGGGGIRPTSNTGTIFMILKPSGERTLSPDELIEQLRPRLATVPGIKVYMQNPPVIRIGGLITAAQYQYTLQSTDLHELYQWTETLLGRIRQLPGFVDVTSNLNNHSPVVSLDIDRDKITTLGLTFSQVEDALQSAFSARQISTIYGTANQYQVILEVAPEFQSDPSMLSRLHVRASSGKLIPLDTIAGISRKTQALTVNHQGQLPAVTLSFNLLPGISLGEAVTRIKALEQELRIPASLNTSLQGTAQAFQASLQGLGILLLIAILVVYIVLGILYESFIHPLTILSGLPSAALGALITLMVFRVDLSLYAFVGIIMLIGIVKKNAIMMIDFALDQQRSSQLPAHETIFNACLIRFRPIMMTTMAALVGTLPIAIGFGAGADVRRPLGLAVVGGLLLSQFLTLYLTPVIYVYLDRFTPKGTDLPAMPETR</sequence>
<gene>
    <name evidence="9" type="primary">mdtB</name>
    <name evidence="9" type="ORF">PROAA_360018</name>
</gene>
<accession>A0A1A8XY91</accession>
<feature type="transmembrane region" description="Helical" evidence="8">
    <location>
        <begin position="959"/>
        <end position="981"/>
    </location>
</feature>
<evidence type="ECO:0000256" key="4">
    <source>
        <dbReference type="ARBA" id="ARBA00022519"/>
    </source>
</evidence>
<dbReference type="SUPFAM" id="SSF82693">
    <property type="entry name" value="Multidrug efflux transporter AcrB pore domain, PN1, PN2, PC1 and PC2 subdomains"/>
    <property type="match status" value="4"/>
</dbReference>
<feature type="transmembrane region" description="Helical" evidence="8">
    <location>
        <begin position="987"/>
        <end position="1013"/>
    </location>
</feature>
<dbReference type="EMBL" id="FLQY01000290">
    <property type="protein sequence ID" value="SBT09935.1"/>
    <property type="molecule type" value="Genomic_DNA"/>
</dbReference>
<dbReference type="PANTHER" id="PTHR32063:SF21">
    <property type="entry name" value="MULTIDRUG RESISTANCE PROTEIN MDTB"/>
    <property type="match status" value="1"/>
</dbReference>
<dbReference type="InterPro" id="IPR001036">
    <property type="entry name" value="Acrflvin-R"/>
</dbReference>
<dbReference type="Gene3D" id="1.20.1640.10">
    <property type="entry name" value="Multidrug efflux transporter AcrB transmembrane domain"/>
    <property type="match status" value="2"/>
</dbReference>
<keyword evidence="7 8" id="KW-0472">Membrane</keyword>
<protein>
    <submittedName>
        <fullName evidence="9">Multidrug efflux system, subunit B</fullName>
    </submittedName>
</protein>
<feature type="transmembrane region" description="Helical" evidence="8">
    <location>
        <begin position="856"/>
        <end position="876"/>
    </location>
</feature>
<reference evidence="9 10" key="1">
    <citation type="submission" date="2016-06" db="EMBL/GenBank/DDBJ databases">
        <authorList>
            <person name="Kjaerup R.B."/>
            <person name="Dalgaard T.S."/>
            <person name="Juul-Madsen H.R."/>
        </authorList>
    </citation>
    <scope>NUCLEOTIDE SEQUENCE [LARGE SCALE GENOMIC DNA]</scope>
    <source>
        <strain evidence="9">2</strain>
    </source>
</reference>
<dbReference type="PRINTS" id="PR00702">
    <property type="entry name" value="ACRIFLAVINRP"/>
</dbReference>
<dbReference type="FunFam" id="3.30.70.1430:FF:000001">
    <property type="entry name" value="Efflux pump membrane transporter"/>
    <property type="match status" value="1"/>
</dbReference>
<dbReference type="GO" id="GO:0005886">
    <property type="term" value="C:plasma membrane"/>
    <property type="evidence" value="ECO:0007669"/>
    <property type="project" value="UniProtKB-SubCell"/>
</dbReference>
<evidence type="ECO:0000256" key="5">
    <source>
        <dbReference type="ARBA" id="ARBA00022692"/>
    </source>
</evidence>
<evidence type="ECO:0000256" key="3">
    <source>
        <dbReference type="ARBA" id="ARBA00022475"/>
    </source>
</evidence>
<feature type="transmembrane region" description="Helical" evidence="8">
    <location>
        <begin position="529"/>
        <end position="548"/>
    </location>
</feature>
<dbReference type="Gene3D" id="3.30.2090.10">
    <property type="entry name" value="Multidrug efflux transporter AcrB TolC docking domain, DN and DC subdomains"/>
    <property type="match status" value="2"/>
</dbReference>
<dbReference type="SUPFAM" id="SSF82714">
    <property type="entry name" value="Multidrug efflux transporter AcrB TolC docking domain, DN and DC subdomains"/>
    <property type="match status" value="2"/>
</dbReference>
<feature type="transmembrane region" description="Helical" evidence="8">
    <location>
        <begin position="334"/>
        <end position="353"/>
    </location>
</feature>
<dbReference type="Pfam" id="PF00873">
    <property type="entry name" value="ACR_tran"/>
    <property type="match status" value="1"/>
</dbReference>
<feature type="transmembrane region" description="Helical" evidence="8">
    <location>
        <begin position="909"/>
        <end position="934"/>
    </location>
</feature>
<evidence type="ECO:0000313" key="10">
    <source>
        <dbReference type="Proteomes" id="UP000199600"/>
    </source>
</evidence>
<feature type="transmembrane region" description="Helical" evidence="8">
    <location>
        <begin position="463"/>
        <end position="484"/>
    </location>
</feature>
<keyword evidence="6 8" id="KW-1133">Transmembrane helix</keyword>
<evidence type="ECO:0000256" key="7">
    <source>
        <dbReference type="ARBA" id="ARBA00023136"/>
    </source>
</evidence>
<evidence type="ECO:0000256" key="6">
    <source>
        <dbReference type="ARBA" id="ARBA00022989"/>
    </source>
</evidence>
<dbReference type="AlphaFoldDB" id="A0A1A8XY91"/>
<comment type="subcellular location">
    <subcellularLocation>
        <location evidence="1">Cell inner membrane</location>
        <topology evidence="1">Multi-pass membrane protein</topology>
    </subcellularLocation>
</comment>
<evidence type="ECO:0000256" key="2">
    <source>
        <dbReference type="ARBA" id="ARBA00022448"/>
    </source>
</evidence>
<evidence type="ECO:0000256" key="8">
    <source>
        <dbReference type="SAM" id="Phobius"/>
    </source>
</evidence>
<keyword evidence="2" id="KW-0813">Transport</keyword>